<evidence type="ECO:0000259" key="1">
    <source>
        <dbReference type="SMART" id="SM00897"/>
    </source>
</evidence>
<dbReference type="InterPro" id="IPR013702">
    <property type="entry name" value="FIST_domain_N"/>
</dbReference>
<sequence>MIIALCRDGKSHKAEKLAKSMASDPRVKALLILACDANGWKKEEVDPWLTDLGKPVFGGIFPQIIAEGKNLEKGTLIAGLSHPAEPFVLKGISRPGTNLEDELESLLEGRDFSDSTLFVFVDGMARRIGQLVEGLFNTLGLAPRYIGGGAGSLSFNRKPCIISAEGLLTDAVVLAHSKVASGIGVAHGWHPISEAIKVTEASHNRILSLNWQPAFQVYRSIIEKHGNVSFDKADFFDIAKAYPLGIARMDAEMVVRDPIFTEYDALICVGEVPEGSYIHVLSGDMDSLIKGALEAREAAMAGYQGREKNPVLFFMDCISRVLFMGPDFQKEIAAVEQGTFTFGALSLGEIANTGEAFLEFYNKTAVAGFMGDAYEP</sequence>
<protein>
    <submittedName>
        <fullName evidence="3">FIST-like protein</fullName>
    </submittedName>
</protein>
<evidence type="ECO:0000313" key="3">
    <source>
        <dbReference type="EMBL" id="TWI68598.1"/>
    </source>
</evidence>
<accession>A0A562RHR9</accession>
<dbReference type="Pfam" id="PF10442">
    <property type="entry name" value="FIST_C"/>
    <property type="match status" value="1"/>
</dbReference>
<dbReference type="Pfam" id="PF08495">
    <property type="entry name" value="FIST"/>
    <property type="match status" value="1"/>
</dbReference>
<dbReference type="PANTHER" id="PTHR40252">
    <property type="entry name" value="BLR0328 PROTEIN"/>
    <property type="match status" value="1"/>
</dbReference>
<comment type="caution">
    <text evidence="3">The sequence shown here is derived from an EMBL/GenBank/DDBJ whole genome shotgun (WGS) entry which is preliminary data.</text>
</comment>
<feature type="domain" description="FIST C-domain" evidence="2">
    <location>
        <begin position="214"/>
        <end position="353"/>
    </location>
</feature>
<dbReference type="PANTHER" id="PTHR40252:SF2">
    <property type="entry name" value="BLR0328 PROTEIN"/>
    <property type="match status" value="1"/>
</dbReference>
<reference evidence="3 4" key="1">
    <citation type="submission" date="2019-07" db="EMBL/GenBank/DDBJ databases">
        <title>Genome sequencing of 100 strains of the haloalkaliphilic chemolithoautotrophic sulfur-oxidizing bacterium Thioalkalivibrio.</title>
        <authorList>
            <person name="Muyzer G."/>
        </authorList>
    </citation>
    <scope>NUCLEOTIDE SEQUENCE [LARGE SCALE GENOMIC DNA]</scope>
    <source>
        <strain evidence="3 4">ASO4-4</strain>
    </source>
</reference>
<dbReference type="AlphaFoldDB" id="A0A562RHR9"/>
<evidence type="ECO:0000313" key="4">
    <source>
        <dbReference type="Proteomes" id="UP000318307"/>
    </source>
</evidence>
<evidence type="ECO:0000259" key="2">
    <source>
        <dbReference type="SMART" id="SM01204"/>
    </source>
</evidence>
<keyword evidence="4" id="KW-1185">Reference proteome</keyword>
<proteinExistence type="predicted"/>
<dbReference type="Proteomes" id="UP000318307">
    <property type="component" value="Unassembled WGS sequence"/>
</dbReference>
<organism evidence="3 4">
    <name type="scientific">Desulfobotulus alkaliphilus</name>
    <dbReference type="NCBI Taxonomy" id="622671"/>
    <lineage>
        <taxon>Bacteria</taxon>
        <taxon>Pseudomonadati</taxon>
        <taxon>Thermodesulfobacteriota</taxon>
        <taxon>Desulfobacteria</taxon>
        <taxon>Desulfobacterales</taxon>
        <taxon>Desulfobacteraceae</taxon>
        <taxon>Desulfobotulus</taxon>
    </lineage>
</organism>
<feature type="domain" description="FIST" evidence="1">
    <location>
        <begin position="28"/>
        <end position="213"/>
    </location>
</feature>
<dbReference type="SMART" id="SM00897">
    <property type="entry name" value="FIST"/>
    <property type="match status" value="1"/>
</dbReference>
<dbReference type="EMBL" id="VLLC01000020">
    <property type="protein sequence ID" value="TWI68598.1"/>
    <property type="molecule type" value="Genomic_DNA"/>
</dbReference>
<gene>
    <name evidence="3" type="ORF">LZ24_02434</name>
</gene>
<dbReference type="RefSeq" id="WP_186443105.1">
    <property type="nucleotide sequence ID" value="NZ_VLLC01000020.1"/>
</dbReference>
<dbReference type="InterPro" id="IPR019494">
    <property type="entry name" value="FIST_C"/>
</dbReference>
<dbReference type="SMART" id="SM01204">
    <property type="entry name" value="FIST_C"/>
    <property type="match status" value="1"/>
</dbReference>
<name>A0A562RHR9_9BACT</name>